<dbReference type="OrthoDB" id="3555540at2759"/>
<comment type="caution">
    <text evidence="2">The sequence shown here is derived from an EMBL/GenBank/DDBJ whole genome shotgun (WGS) entry which is preliminary data.</text>
</comment>
<keyword evidence="1" id="KW-0472">Membrane</keyword>
<organism evidence="2 3">
    <name type="scientific">Coleophoma cylindrospora</name>
    <dbReference type="NCBI Taxonomy" id="1849047"/>
    <lineage>
        <taxon>Eukaryota</taxon>
        <taxon>Fungi</taxon>
        <taxon>Dikarya</taxon>
        <taxon>Ascomycota</taxon>
        <taxon>Pezizomycotina</taxon>
        <taxon>Leotiomycetes</taxon>
        <taxon>Helotiales</taxon>
        <taxon>Dermateaceae</taxon>
        <taxon>Coleophoma</taxon>
    </lineage>
</organism>
<evidence type="ECO:0000313" key="3">
    <source>
        <dbReference type="Proteomes" id="UP000256645"/>
    </source>
</evidence>
<keyword evidence="1" id="KW-1133">Transmembrane helix</keyword>
<feature type="transmembrane region" description="Helical" evidence="1">
    <location>
        <begin position="65"/>
        <end position="87"/>
    </location>
</feature>
<reference evidence="2 3" key="1">
    <citation type="journal article" date="2018" name="IMA Fungus">
        <title>IMA Genome-F 9: Draft genome sequence of Annulohypoxylon stygium, Aspergillus mulundensis, Berkeleyomyces basicola (syn. Thielaviopsis basicola), Ceratocystis smalleyi, two Cercospora beticola strains, Coleophoma cylindrospora, Fusarium fracticaudum, Phialophora cf. hyalina, and Morchella septimelata.</title>
        <authorList>
            <person name="Wingfield B.D."/>
            <person name="Bills G.F."/>
            <person name="Dong Y."/>
            <person name="Huang W."/>
            <person name="Nel W.J."/>
            <person name="Swalarsk-Parry B.S."/>
            <person name="Vaghefi N."/>
            <person name="Wilken P.M."/>
            <person name="An Z."/>
            <person name="de Beer Z.W."/>
            <person name="De Vos L."/>
            <person name="Chen L."/>
            <person name="Duong T.A."/>
            <person name="Gao Y."/>
            <person name="Hammerbacher A."/>
            <person name="Kikkert J.R."/>
            <person name="Li Y."/>
            <person name="Li H."/>
            <person name="Li K."/>
            <person name="Li Q."/>
            <person name="Liu X."/>
            <person name="Ma X."/>
            <person name="Naidoo K."/>
            <person name="Pethybridge S.J."/>
            <person name="Sun J."/>
            <person name="Steenkamp E.T."/>
            <person name="van der Nest M.A."/>
            <person name="van Wyk S."/>
            <person name="Wingfield M.J."/>
            <person name="Xiong C."/>
            <person name="Yue Q."/>
            <person name="Zhang X."/>
        </authorList>
    </citation>
    <scope>NUCLEOTIDE SEQUENCE [LARGE SCALE GENOMIC DNA]</scope>
    <source>
        <strain evidence="2 3">BP6252</strain>
    </source>
</reference>
<dbReference type="AlphaFoldDB" id="A0A3D8Q9Y5"/>
<keyword evidence="1" id="KW-0812">Transmembrane</keyword>
<gene>
    <name evidence="2" type="ORF">BP6252_13129</name>
</gene>
<evidence type="ECO:0000313" key="2">
    <source>
        <dbReference type="EMBL" id="RDW58653.1"/>
    </source>
</evidence>
<keyword evidence="3" id="KW-1185">Reference proteome</keyword>
<feature type="transmembrane region" description="Helical" evidence="1">
    <location>
        <begin position="108"/>
        <end position="128"/>
    </location>
</feature>
<dbReference type="EMBL" id="PDLM01000017">
    <property type="protein sequence ID" value="RDW58653.1"/>
    <property type="molecule type" value="Genomic_DNA"/>
</dbReference>
<proteinExistence type="predicted"/>
<feature type="transmembrane region" description="Helical" evidence="1">
    <location>
        <begin position="35"/>
        <end position="59"/>
    </location>
</feature>
<protein>
    <submittedName>
        <fullName evidence="2">Uncharacterized protein</fullName>
    </submittedName>
</protein>
<dbReference type="Proteomes" id="UP000256645">
    <property type="component" value="Unassembled WGS sequence"/>
</dbReference>
<accession>A0A3D8Q9Y5</accession>
<evidence type="ECO:0000256" key="1">
    <source>
        <dbReference type="SAM" id="Phobius"/>
    </source>
</evidence>
<name>A0A3D8Q9Y5_9HELO</name>
<sequence>MPSQSSSPAARQLSTPHRASAAQALWRRITWPSHFTVAAVCAGALTIILIFMAIVARFPSPVARYYFGGLSLALYLIPLVIGIKMMITETRLWFSKKDITKTANLRNTVLTVNFTIPLMVSAYIWMWYPGQEQFKEVVDRDTVSAMKFPAVAVFQRLDFTGQANLLGTGSKCFLGWYSYSAPNCSSLTANEMTMESKCDCKEGWSTNIPQGFVWYNTSFRYLLFQPTEDLISPQPTYLMMLQVFFNYNLTQATIDSGFGPQPSLSIAVFDPELTLEEAMRNGYTSLVDINANAATSINLDIVRRQNTPGADANYDYTNLVISSVPALDLVCNTATTGSWPCVTIIKARNKETASWEMCANFGTAAFPDLSADEYHANEGYGMDGMYPTMAAHGFAVDFVCLAVANG</sequence>